<evidence type="ECO:0000256" key="2">
    <source>
        <dbReference type="ARBA" id="ARBA00022692"/>
    </source>
</evidence>
<evidence type="ECO:0000256" key="5">
    <source>
        <dbReference type="ARBA" id="ARBA00023136"/>
    </source>
</evidence>
<proteinExistence type="predicted"/>
<comment type="caution">
    <text evidence="8">The sequence shown here is derived from an EMBL/GenBank/DDBJ whole genome shotgun (WGS) entry which is preliminary data.</text>
</comment>
<evidence type="ECO:0000313" key="8">
    <source>
        <dbReference type="EMBL" id="OUZ99169.1"/>
    </source>
</evidence>
<dbReference type="OrthoDB" id="29460at2759"/>
<keyword evidence="3 7" id="KW-0732">Signal</keyword>
<dbReference type="GO" id="GO:0000139">
    <property type="term" value="C:Golgi membrane"/>
    <property type="evidence" value="ECO:0007669"/>
    <property type="project" value="UniProtKB-SubCell"/>
</dbReference>
<dbReference type="FunCoup" id="A0A200PLU2">
    <property type="interactions" value="1583"/>
</dbReference>
<keyword evidence="9" id="KW-1185">Reference proteome</keyword>
<keyword evidence="4 6" id="KW-1133">Transmembrane helix</keyword>
<dbReference type="InParanoid" id="A0A200PLU2"/>
<evidence type="ECO:0000256" key="1">
    <source>
        <dbReference type="ARBA" id="ARBA00004167"/>
    </source>
</evidence>
<evidence type="ECO:0008006" key="10">
    <source>
        <dbReference type="Google" id="ProtNLM"/>
    </source>
</evidence>
<evidence type="ECO:0000256" key="7">
    <source>
        <dbReference type="SAM" id="SignalP"/>
    </source>
</evidence>
<dbReference type="Pfam" id="PF09451">
    <property type="entry name" value="ATG27"/>
    <property type="match status" value="1"/>
</dbReference>
<protein>
    <recommendedName>
        <fullName evidence="10">Autophagy-related protein 27</fullName>
    </recommendedName>
</protein>
<dbReference type="PANTHER" id="PTHR15071:SF0">
    <property type="entry name" value="MANNOSE 6-PHOSPHATE RECEPTOR-LIKE PROTEIN 1"/>
    <property type="match status" value="1"/>
</dbReference>
<sequence length="271" mass="29468">MAIRDDFLKLVLFLTILHRVESNPISAVCDLSVLHDNKLYNFSLDSPTPNHPHGVLSEDGFYKIAVNKTVLWFQLCDGMIFNHNPPRCFDCLDCGGPSRCGMECSALASNYLGGYNVCTTIGRAWSTQISLIDKEKPQMGVAVKMSSNGLKVNCSLSITVYCDANGVQGPDSLADTGTCDYAAVLRHPSGCAKIISVHGSGWGWLGTLGLILLCLFGGYLLAGTVYRFFALGIRGIEVIPNLEFWLSIPHRTQRLGKVQEPHLGTIALGKS</sequence>
<dbReference type="PANTHER" id="PTHR15071">
    <property type="entry name" value="MANNOSE-6-PHOSPHATE RECEPTOR FAMILY MEMBER"/>
    <property type="match status" value="1"/>
</dbReference>
<evidence type="ECO:0000256" key="6">
    <source>
        <dbReference type="SAM" id="Phobius"/>
    </source>
</evidence>
<evidence type="ECO:0000256" key="4">
    <source>
        <dbReference type="ARBA" id="ARBA00022989"/>
    </source>
</evidence>
<keyword evidence="2 6" id="KW-0812">Transmembrane</keyword>
<reference evidence="8 9" key="1">
    <citation type="journal article" date="2017" name="Mol. Plant">
        <title>The Genome of Medicinal Plant Macleaya cordata Provides New Insights into Benzylisoquinoline Alkaloids Metabolism.</title>
        <authorList>
            <person name="Liu X."/>
            <person name="Liu Y."/>
            <person name="Huang P."/>
            <person name="Ma Y."/>
            <person name="Qing Z."/>
            <person name="Tang Q."/>
            <person name="Cao H."/>
            <person name="Cheng P."/>
            <person name="Zheng Y."/>
            <person name="Yuan Z."/>
            <person name="Zhou Y."/>
            <person name="Liu J."/>
            <person name="Tang Z."/>
            <person name="Zhuo Y."/>
            <person name="Zhang Y."/>
            <person name="Yu L."/>
            <person name="Huang J."/>
            <person name="Yang P."/>
            <person name="Peng Q."/>
            <person name="Zhang J."/>
            <person name="Jiang W."/>
            <person name="Zhang Z."/>
            <person name="Lin K."/>
            <person name="Ro D.K."/>
            <person name="Chen X."/>
            <person name="Xiong X."/>
            <person name="Shang Y."/>
            <person name="Huang S."/>
            <person name="Zeng J."/>
        </authorList>
    </citation>
    <scope>NUCLEOTIDE SEQUENCE [LARGE SCALE GENOMIC DNA]</scope>
    <source>
        <strain evidence="9">cv. BLH2017</strain>
        <tissue evidence="8">Root</tissue>
    </source>
</reference>
<dbReference type="OMA" id="WGWFGTF"/>
<dbReference type="InterPro" id="IPR018939">
    <property type="entry name" value="Autophagy-rel_prot_27"/>
</dbReference>
<dbReference type="Proteomes" id="UP000195402">
    <property type="component" value="Unassembled WGS sequence"/>
</dbReference>
<dbReference type="STRING" id="56857.A0A200PLU2"/>
<comment type="subcellular location">
    <subcellularLocation>
        <location evidence="1">Membrane</location>
        <topology evidence="1">Single-pass membrane protein</topology>
    </subcellularLocation>
</comment>
<feature type="chain" id="PRO_5012239268" description="Autophagy-related protein 27" evidence="7">
    <location>
        <begin position="23"/>
        <end position="271"/>
    </location>
</feature>
<keyword evidence="5 6" id="KW-0472">Membrane</keyword>
<gene>
    <name evidence="8" type="ORF">BVC80_9077g111</name>
</gene>
<accession>A0A200PLU2</accession>
<evidence type="ECO:0000313" key="9">
    <source>
        <dbReference type="Proteomes" id="UP000195402"/>
    </source>
</evidence>
<evidence type="ECO:0000256" key="3">
    <source>
        <dbReference type="ARBA" id="ARBA00022729"/>
    </source>
</evidence>
<dbReference type="EMBL" id="MVGT01004544">
    <property type="protein sequence ID" value="OUZ99169.1"/>
    <property type="molecule type" value="Genomic_DNA"/>
</dbReference>
<feature type="transmembrane region" description="Helical" evidence="6">
    <location>
        <begin position="201"/>
        <end position="222"/>
    </location>
</feature>
<dbReference type="AlphaFoldDB" id="A0A200PLU2"/>
<organism evidence="8 9">
    <name type="scientific">Macleaya cordata</name>
    <name type="common">Five-seeded plume-poppy</name>
    <name type="synonym">Bocconia cordata</name>
    <dbReference type="NCBI Taxonomy" id="56857"/>
    <lineage>
        <taxon>Eukaryota</taxon>
        <taxon>Viridiplantae</taxon>
        <taxon>Streptophyta</taxon>
        <taxon>Embryophyta</taxon>
        <taxon>Tracheophyta</taxon>
        <taxon>Spermatophyta</taxon>
        <taxon>Magnoliopsida</taxon>
        <taxon>Ranunculales</taxon>
        <taxon>Papaveraceae</taxon>
        <taxon>Papaveroideae</taxon>
        <taxon>Macleaya</taxon>
    </lineage>
</organism>
<name>A0A200PLU2_MACCD</name>
<feature type="signal peptide" evidence="7">
    <location>
        <begin position="1"/>
        <end position="22"/>
    </location>
</feature>